<dbReference type="InterPro" id="IPR018062">
    <property type="entry name" value="HTH_AraC-typ_CS"/>
</dbReference>
<comment type="caution">
    <text evidence="5">The sequence shown here is derived from an EMBL/GenBank/DDBJ whole genome shotgun (WGS) entry which is preliminary data.</text>
</comment>
<dbReference type="SUPFAM" id="SSF46689">
    <property type="entry name" value="Homeodomain-like"/>
    <property type="match status" value="2"/>
</dbReference>
<dbReference type="RefSeq" id="WP_289381427.1">
    <property type="nucleotide sequence ID" value="NZ_JAUBOF010000113.1"/>
</dbReference>
<dbReference type="InterPro" id="IPR009057">
    <property type="entry name" value="Homeodomain-like_sf"/>
</dbReference>
<evidence type="ECO:0000259" key="4">
    <source>
        <dbReference type="PROSITE" id="PS01124"/>
    </source>
</evidence>
<keyword evidence="3" id="KW-0804">Transcription</keyword>
<evidence type="ECO:0000313" key="5">
    <source>
        <dbReference type="EMBL" id="MDM7490913.1"/>
    </source>
</evidence>
<dbReference type="PROSITE" id="PS00041">
    <property type="entry name" value="HTH_ARAC_FAMILY_1"/>
    <property type="match status" value="1"/>
</dbReference>
<dbReference type="Gene3D" id="1.10.10.60">
    <property type="entry name" value="Homeodomain-like"/>
    <property type="match status" value="1"/>
</dbReference>
<gene>
    <name evidence="5" type="ORF">QT969_21745</name>
</gene>
<name>A0ABT7RTE8_9NOCA</name>
<evidence type="ECO:0000256" key="2">
    <source>
        <dbReference type="ARBA" id="ARBA00023125"/>
    </source>
</evidence>
<dbReference type="InterPro" id="IPR050204">
    <property type="entry name" value="AraC_XylS_family_regulators"/>
</dbReference>
<feature type="domain" description="HTH araC/xylS-type" evidence="4">
    <location>
        <begin position="239"/>
        <end position="340"/>
    </location>
</feature>
<accession>A0ABT7RTE8</accession>
<organism evidence="5 6">
    <name type="scientific">Rhodococcus indonesiensis</name>
    <dbReference type="NCBI Taxonomy" id="3055869"/>
    <lineage>
        <taxon>Bacteria</taxon>
        <taxon>Bacillati</taxon>
        <taxon>Actinomycetota</taxon>
        <taxon>Actinomycetes</taxon>
        <taxon>Mycobacteriales</taxon>
        <taxon>Nocardiaceae</taxon>
        <taxon>Rhodococcus</taxon>
    </lineage>
</organism>
<dbReference type="Proteomes" id="UP001233164">
    <property type="component" value="Unassembled WGS sequence"/>
</dbReference>
<dbReference type="Pfam" id="PF12833">
    <property type="entry name" value="HTH_18"/>
    <property type="match status" value="1"/>
</dbReference>
<dbReference type="InterPro" id="IPR018060">
    <property type="entry name" value="HTH_AraC"/>
</dbReference>
<dbReference type="EMBL" id="JAUBOF010000113">
    <property type="protein sequence ID" value="MDM7490913.1"/>
    <property type="molecule type" value="Genomic_DNA"/>
</dbReference>
<keyword evidence="6" id="KW-1185">Reference proteome</keyword>
<protein>
    <submittedName>
        <fullName evidence="5">AraC family transcriptional regulator</fullName>
    </submittedName>
</protein>
<dbReference type="InterPro" id="IPR035418">
    <property type="entry name" value="AraC-bd_2"/>
</dbReference>
<keyword evidence="1" id="KW-0805">Transcription regulation</keyword>
<dbReference type="PANTHER" id="PTHR46796:SF12">
    <property type="entry name" value="HTH-TYPE DNA-BINDING TRANSCRIPTIONAL ACTIVATOR EUTR"/>
    <property type="match status" value="1"/>
</dbReference>
<reference evidence="5 6" key="1">
    <citation type="submission" date="2023-06" db="EMBL/GenBank/DDBJ databases">
        <title>Rhodococcus indonesiensis sp. nov a new member of the Rhodococcus ruber lineage isolated from a sediment of neutral hot spring.</title>
        <authorList>
            <person name="Kusuma A.B."/>
            <person name="Fenylestari G."/>
            <person name="Ammar F."/>
            <person name="Nouioui I."/>
            <person name="Goodfellow M."/>
        </authorList>
    </citation>
    <scope>NUCLEOTIDE SEQUENCE [LARGE SCALE GENOMIC DNA]</scope>
    <source>
        <strain evidence="5 6">CSLK01-03</strain>
    </source>
</reference>
<evidence type="ECO:0000256" key="1">
    <source>
        <dbReference type="ARBA" id="ARBA00023015"/>
    </source>
</evidence>
<evidence type="ECO:0000256" key="3">
    <source>
        <dbReference type="ARBA" id="ARBA00023163"/>
    </source>
</evidence>
<dbReference type="Pfam" id="PF14525">
    <property type="entry name" value="AraC_binding_2"/>
    <property type="match status" value="1"/>
</dbReference>
<dbReference type="SMART" id="SM00342">
    <property type="entry name" value="HTH_ARAC"/>
    <property type="match status" value="1"/>
</dbReference>
<proteinExistence type="predicted"/>
<dbReference type="PANTHER" id="PTHR46796">
    <property type="entry name" value="HTH-TYPE TRANSCRIPTIONAL ACTIVATOR RHAS-RELATED"/>
    <property type="match status" value="1"/>
</dbReference>
<sequence>MTEIHSEMYEKKAQVIECRESGTMTFRSDDVDEARDIGSKLYYPHEVRVLGDEHKFQMRMTAATFGPVTLGRLDYSTEVEIYTNELKDAYQVNIPMRGELATGSGRARTVATPHHAAVYRCDQRTVLRGWASPYPTPVLALKIDRRALEDQLAARLGITVVNPIIFDVDLDLDTVVGRQWLSLVEGLSHQLDSPEALALHPIVAAPMAECLMSGLLVAAEHDYRGRLYAPKPALPGLVRLAIDYMEAHAQEPMTVAQVARHVGVSVRALQLGFQTSLGTTPMRQLKLIRLQHARKELLNADPYAVGVTEIARRWGFLHVGRFAGEYKAAFGSSPSEDLRTVPFR</sequence>
<keyword evidence="2" id="KW-0238">DNA-binding</keyword>
<evidence type="ECO:0000313" key="6">
    <source>
        <dbReference type="Proteomes" id="UP001233164"/>
    </source>
</evidence>
<dbReference type="PROSITE" id="PS01124">
    <property type="entry name" value="HTH_ARAC_FAMILY_2"/>
    <property type="match status" value="1"/>
</dbReference>